<organism evidence="3 4">
    <name type="scientific">Streptococcus zalophi</name>
    <dbReference type="NCBI Taxonomy" id="640031"/>
    <lineage>
        <taxon>Bacteria</taxon>
        <taxon>Bacillati</taxon>
        <taxon>Bacillota</taxon>
        <taxon>Bacilli</taxon>
        <taxon>Lactobacillales</taxon>
        <taxon>Streptococcaceae</taxon>
        <taxon>Streptococcus</taxon>
    </lineage>
</organism>
<dbReference type="InterPro" id="IPR016162">
    <property type="entry name" value="Ald_DH_N"/>
</dbReference>
<proteinExistence type="predicted"/>
<dbReference type="Proteomes" id="UP000644875">
    <property type="component" value="Unassembled WGS sequence"/>
</dbReference>
<evidence type="ECO:0000313" key="3">
    <source>
        <dbReference type="EMBL" id="MBJ8350022.1"/>
    </source>
</evidence>
<protein>
    <submittedName>
        <fullName evidence="3">Aldehyde dehydrogenase family protein</fullName>
    </submittedName>
</protein>
<name>A0A934PAB7_9STRE</name>
<dbReference type="InterPro" id="IPR015590">
    <property type="entry name" value="Aldehyde_DH_dom"/>
</dbReference>
<dbReference type="EMBL" id="JAENBP010000005">
    <property type="protein sequence ID" value="MBJ8350022.1"/>
    <property type="molecule type" value="Genomic_DNA"/>
</dbReference>
<evidence type="ECO:0000256" key="1">
    <source>
        <dbReference type="ARBA" id="ARBA00023002"/>
    </source>
</evidence>
<dbReference type="InterPro" id="IPR016163">
    <property type="entry name" value="Ald_DH_C"/>
</dbReference>
<dbReference type="AlphaFoldDB" id="A0A934PAB7"/>
<keyword evidence="4" id="KW-1185">Reference proteome</keyword>
<evidence type="ECO:0000259" key="2">
    <source>
        <dbReference type="Pfam" id="PF00171"/>
    </source>
</evidence>
<dbReference type="RefSeq" id="WP_199567936.1">
    <property type="nucleotide sequence ID" value="NZ_JAENBP010000005.1"/>
</dbReference>
<dbReference type="Gene3D" id="3.40.309.10">
    <property type="entry name" value="Aldehyde Dehydrogenase, Chain A, domain 2"/>
    <property type="match status" value="1"/>
</dbReference>
<comment type="caution">
    <text evidence="3">The sequence shown here is derived from an EMBL/GenBank/DDBJ whole genome shotgun (WGS) entry which is preliminary data.</text>
</comment>
<reference evidence="3 4" key="1">
    <citation type="journal article" date="2021" name="Int. J. Syst. Evol. Microbiol.">
        <title>Streptococcus vicugnae sp. nov., isolated from faeces of alpacas (Vicugna pacos) and cattle (Bos taurus), Streptococcus zalophi sp. nov., and Streptococcus pacificus sp. nov., isolated from respiratory tract of California sea lions (Zalophus californianus).</title>
        <authorList>
            <person name="Volokhov D.V."/>
            <person name="Zagorodnyaya T.A."/>
            <person name="Shen Z."/>
            <person name="Blom J."/>
            <person name="Furtak V.A."/>
            <person name="Eisenberg T."/>
            <person name="Fan P."/>
            <person name="Jeong K.C."/>
            <person name="Gao Y."/>
            <person name="Zhang S."/>
            <person name="Amselle M."/>
        </authorList>
    </citation>
    <scope>NUCLEOTIDE SEQUENCE [LARGE SCALE GENOMIC DNA]</scope>
    <source>
        <strain evidence="4">CSL7508-lung</strain>
    </source>
</reference>
<dbReference type="SUPFAM" id="SSF53720">
    <property type="entry name" value="ALDH-like"/>
    <property type="match status" value="1"/>
</dbReference>
<gene>
    <name evidence="3" type="ORF">JHK64_05180</name>
</gene>
<dbReference type="InterPro" id="IPR016161">
    <property type="entry name" value="Ald_DH/histidinol_DH"/>
</dbReference>
<dbReference type="Gene3D" id="3.40.605.10">
    <property type="entry name" value="Aldehyde Dehydrogenase, Chain A, domain 1"/>
    <property type="match status" value="1"/>
</dbReference>
<accession>A0A934PAB7</accession>
<dbReference type="Pfam" id="PF00171">
    <property type="entry name" value="Aldedh"/>
    <property type="match status" value="1"/>
</dbReference>
<dbReference type="PANTHER" id="PTHR11699">
    <property type="entry name" value="ALDEHYDE DEHYDROGENASE-RELATED"/>
    <property type="match status" value="1"/>
</dbReference>
<sequence>MENEVKDLIEKSKVALQEYIHCSQEEVDKFCYAISKAVYDNAELLAQEAVDETQMGVFEHKIIKNKGASSSIWHQMKDKPSVGIIERNEKENYFKVASPKGVIGCVTPTTNPSLSCIGNSLAALKGRNTVVISPHPRATKVSKHTVDIMNEALEKVGAPKNLIQIISEPSADKTVELMANVDVVVATGGAGIVRAAYSSGTPAYGVGQGNVQILVAEDYTDFNKVAENVVVSRYWDAGVQCVGDQAVIAPKQKIPELVKAFEKADAFYINDKATVNQFRDLLFENGTFSRHIVGKTALQIAEILHIDVPTTTKIFLLDLQDMPHGDKELLCGEKMCPVTVLLSYDNFEEGLQLAVDNLKYQGAGHSSVIYTNNKETIEKVGLTIPAGRILINQPGTSATGATLTNAIRSTSSIGCGSWGNNSISHNLVFEDLLDIAIVAGTFDTPAPTDEEIYQ</sequence>
<evidence type="ECO:0000313" key="4">
    <source>
        <dbReference type="Proteomes" id="UP000644875"/>
    </source>
</evidence>
<keyword evidence="1" id="KW-0560">Oxidoreductase</keyword>
<dbReference type="GO" id="GO:0016620">
    <property type="term" value="F:oxidoreductase activity, acting on the aldehyde or oxo group of donors, NAD or NADP as acceptor"/>
    <property type="evidence" value="ECO:0007669"/>
    <property type="project" value="InterPro"/>
</dbReference>
<feature type="domain" description="Aldehyde dehydrogenase" evidence="2">
    <location>
        <begin position="3"/>
        <end position="263"/>
    </location>
</feature>